<name>A0ABV6QPT7_9ACTN</name>
<proteinExistence type="predicted"/>
<dbReference type="Gene3D" id="3.40.50.150">
    <property type="entry name" value="Vaccinia Virus protein VP39"/>
    <property type="match status" value="1"/>
</dbReference>
<dbReference type="EMBL" id="JBHLTC010000028">
    <property type="protein sequence ID" value="MFC0626633.1"/>
    <property type="molecule type" value="Genomic_DNA"/>
</dbReference>
<dbReference type="Gene3D" id="6.10.140.1580">
    <property type="match status" value="1"/>
</dbReference>
<dbReference type="InterPro" id="IPR013216">
    <property type="entry name" value="Methyltransf_11"/>
</dbReference>
<dbReference type="RefSeq" id="WP_380050482.1">
    <property type="nucleotide sequence ID" value="NZ_JBHLTC010000028.1"/>
</dbReference>
<keyword evidence="2" id="KW-0808">Transferase</keyword>
<keyword evidence="2" id="KW-0489">Methyltransferase</keyword>
<dbReference type="Pfam" id="PF08241">
    <property type="entry name" value="Methyltransf_11"/>
    <property type="match status" value="1"/>
</dbReference>
<evidence type="ECO:0000313" key="3">
    <source>
        <dbReference type="Proteomes" id="UP001589890"/>
    </source>
</evidence>
<protein>
    <submittedName>
        <fullName evidence="2">Methyltransferase domain-containing protein</fullName>
    </submittedName>
</protein>
<accession>A0ABV6QPT7</accession>
<gene>
    <name evidence="2" type="ORF">ACFFGN_21315</name>
</gene>
<dbReference type="PANTHER" id="PTHR42912">
    <property type="entry name" value="METHYLTRANSFERASE"/>
    <property type="match status" value="1"/>
</dbReference>
<dbReference type="GO" id="GO:0008168">
    <property type="term" value="F:methyltransferase activity"/>
    <property type="evidence" value="ECO:0007669"/>
    <property type="project" value="UniProtKB-KW"/>
</dbReference>
<reference evidence="2 3" key="1">
    <citation type="submission" date="2024-09" db="EMBL/GenBank/DDBJ databases">
        <authorList>
            <person name="Sun Q."/>
            <person name="Mori K."/>
        </authorList>
    </citation>
    <scope>NUCLEOTIDE SEQUENCE [LARGE SCALE GENOMIC DNA]</scope>
    <source>
        <strain evidence="2 3">CGMCC 1.15906</strain>
    </source>
</reference>
<evidence type="ECO:0000259" key="1">
    <source>
        <dbReference type="Pfam" id="PF08241"/>
    </source>
</evidence>
<dbReference type="Proteomes" id="UP001589890">
    <property type="component" value="Unassembled WGS sequence"/>
</dbReference>
<sequence>METTYVHGYSADEARRLNDQADTLANLLHAGTSYPPGSRVLEIGCGVGAQTAHLVASSPGARLVAIDRSAESLETARRRMPGVEWHQADVFDMPFADEEFDHVFVCFVLEHLRDPSGALAALRRVLKPGGTITVIEGDHASAFFHPDSELARATIAHQIRLQAVAGGNALLGRQLYPLLREAEFEHVAVEPICVYADESRPDLVKGFTRNTFIALFEAAGDEAVAAGLTGRGEWQQGITDLRRIAQPGGTLHYTFFKALATKGNSP</sequence>
<dbReference type="InterPro" id="IPR050508">
    <property type="entry name" value="Methyltransf_Superfamily"/>
</dbReference>
<dbReference type="GO" id="GO:0032259">
    <property type="term" value="P:methylation"/>
    <property type="evidence" value="ECO:0007669"/>
    <property type="project" value="UniProtKB-KW"/>
</dbReference>
<dbReference type="InterPro" id="IPR029063">
    <property type="entry name" value="SAM-dependent_MTases_sf"/>
</dbReference>
<dbReference type="CDD" id="cd02440">
    <property type="entry name" value="AdoMet_MTases"/>
    <property type="match status" value="1"/>
</dbReference>
<organism evidence="2 3">
    <name type="scientific">Kribbella deserti</name>
    <dbReference type="NCBI Taxonomy" id="1926257"/>
    <lineage>
        <taxon>Bacteria</taxon>
        <taxon>Bacillati</taxon>
        <taxon>Actinomycetota</taxon>
        <taxon>Actinomycetes</taxon>
        <taxon>Propionibacteriales</taxon>
        <taxon>Kribbellaceae</taxon>
        <taxon>Kribbella</taxon>
    </lineage>
</organism>
<feature type="domain" description="Methyltransferase type 11" evidence="1">
    <location>
        <begin position="41"/>
        <end position="132"/>
    </location>
</feature>
<dbReference type="SUPFAM" id="SSF53335">
    <property type="entry name" value="S-adenosyl-L-methionine-dependent methyltransferases"/>
    <property type="match status" value="1"/>
</dbReference>
<keyword evidence="3" id="KW-1185">Reference proteome</keyword>
<comment type="caution">
    <text evidence="2">The sequence shown here is derived from an EMBL/GenBank/DDBJ whole genome shotgun (WGS) entry which is preliminary data.</text>
</comment>
<dbReference type="PANTHER" id="PTHR42912:SF93">
    <property type="entry name" value="N6-ADENOSINE-METHYLTRANSFERASE TMT1A"/>
    <property type="match status" value="1"/>
</dbReference>
<evidence type="ECO:0000313" key="2">
    <source>
        <dbReference type="EMBL" id="MFC0626633.1"/>
    </source>
</evidence>